<protein>
    <submittedName>
        <fullName evidence="2">Phosphotransferase</fullName>
    </submittedName>
</protein>
<dbReference type="Pfam" id="PF01636">
    <property type="entry name" value="APH"/>
    <property type="match status" value="1"/>
</dbReference>
<dbReference type="InterPro" id="IPR051678">
    <property type="entry name" value="AGP_Transferase"/>
</dbReference>
<name>A0A942E4K4_9HYPH</name>
<reference evidence="2" key="1">
    <citation type="submission" date="2021-04" db="EMBL/GenBank/DDBJ databases">
        <title>Devosia litorisediminis sp. nov., isolated from a sand dune.</title>
        <authorList>
            <person name="Park S."/>
            <person name="Yoon J.-H."/>
        </authorList>
    </citation>
    <scope>NUCLEOTIDE SEQUENCE</scope>
    <source>
        <strain evidence="2">BSSL-BM10</strain>
    </source>
</reference>
<evidence type="ECO:0000313" key="2">
    <source>
        <dbReference type="EMBL" id="MBS3847412.1"/>
    </source>
</evidence>
<evidence type="ECO:0000259" key="1">
    <source>
        <dbReference type="Pfam" id="PF01636"/>
    </source>
</evidence>
<dbReference type="EMBL" id="JAGXTP010000001">
    <property type="protein sequence ID" value="MBS3847412.1"/>
    <property type="molecule type" value="Genomic_DNA"/>
</dbReference>
<organism evidence="2 3">
    <name type="scientific">Devosia litorisediminis</name>
    <dbReference type="NCBI Taxonomy" id="2829817"/>
    <lineage>
        <taxon>Bacteria</taxon>
        <taxon>Pseudomonadati</taxon>
        <taxon>Pseudomonadota</taxon>
        <taxon>Alphaproteobacteria</taxon>
        <taxon>Hyphomicrobiales</taxon>
        <taxon>Devosiaceae</taxon>
        <taxon>Devosia</taxon>
    </lineage>
</organism>
<dbReference type="Gene3D" id="3.30.200.150">
    <property type="match status" value="1"/>
</dbReference>
<dbReference type="Gene3D" id="3.90.1200.10">
    <property type="match status" value="1"/>
</dbReference>
<dbReference type="InterPro" id="IPR011009">
    <property type="entry name" value="Kinase-like_dom_sf"/>
</dbReference>
<dbReference type="AlphaFoldDB" id="A0A942E4K4"/>
<accession>A0A942E4K4</accession>
<gene>
    <name evidence="2" type="ORF">KD146_01760</name>
</gene>
<dbReference type="RefSeq" id="WP_212657038.1">
    <property type="nucleotide sequence ID" value="NZ_JAGXTP010000001.1"/>
</dbReference>
<feature type="domain" description="Aminoglycoside phosphotransferase" evidence="1">
    <location>
        <begin position="64"/>
        <end position="256"/>
    </location>
</feature>
<keyword evidence="3" id="KW-1185">Reference proteome</keyword>
<proteinExistence type="predicted"/>
<dbReference type="PANTHER" id="PTHR21310">
    <property type="entry name" value="AMINOGLYCOSIDE PHOSPHOTRANSFERASE-RELATED-RELATED"/>
    <property type="match status" value="1"/>
</dbReference>
<dbReference type="InterPro" id="IPR002575">
    <property type="entry name" value="Aminoglycoside_PTrfase"/>
</dbReference>
<dbReference type="SUPFAM" id="SSF56112">
    <property type="entry name" value="Protein kinase-like (PK-like)"/>
    <property type="match status" value="1"/>
</dbReference>
<sequence length="293" mass="31519">MTLDTLRDAITQALGAPSPLTAIAGGDESAAYGFDCNGQAFIARVSASARGFRKDRLIQQRYGGVLPIPVIRAIVPLGQAEWLCISERAEGTTLQDTEAADVARACAGVAAVLRDIGSIDMADAGGFGWLDQAGRAQMPNWRHFLGAVADPVHYDWARIADRGPAGKPDALLARLQELAAHCPEKACLVHGDFGSSNVLCADGNVTAVIDWSEALVGDPLYDVANLVFWRGWLDCMEQQAQFYEQYAPAALGDPDVLDCYMLRIGLQRLFEAVREGDRKVADWLLARCVAIAG</sequence>
<evidence type="ECO:0000313" key="3">
    <source>
        <dbReference type="Proteomes" id="UP000678281"/>
    </source>
</evidence>
<dbReference type="Proteomes" id="UP000678281">
    <property type="component" value="Unassembled WGS sequence"/>
</dbReference>
<comment type="caution">
    <text evidence="2">The sequence shown here is derived from an EMBL/GenBank/DDBJ whole genome shotgun (WGS) entry which is preliminary data.</text>
</comment>